<keyword evidence="2" id="KW-1185">Reference proteome</keyword>
<gene>
    <name evidence="1" type="ORF">KE3_1093</name>
</gene>
<evidence type="ECO:0000313" key="2">
    <source>
        <dbReference type="Proteomes" id="UP000015268"/>
    </source>
</evidence>
<dbReference type="Proteomes" id="UP000015268">
    <property type="component" value="Chromosome"/>
</dbReference>
<dbReference type="RefSeq" id="WP_020916847.1">
    <property type="nucleotide sequence ID" value="NC_021900.1"/>
</dbReference>
<proteinExistence type="predicted"/>
<dbReference type="EMBL" id="CP003025">
    <property type="protein sequence ID" value="AGS05581.1"/>
    <property type="molecule type" value="Genomic_DNA"/>
</dbReference>
<sequence length="72" mass="7536">MASTACALPTSVAMVVSSLTGTEILPTTVCTYLYNNTVEFNRGDAGTTGRGVVIVAQRWGMTATVLYSSSQL</sequence>
<dbReference type="KEGG" id="slu:KE3_1093"/>
<organism evidence="1 2">
    <name type="scientific">Streptococcus lutetiensis 033</name>
    <dbReference type="NCBI Taxonomy" id="1076934"/>
    <lineage>
        <taxon>Bacteria</taxon>
        <taxon>Bacillati</taxon>
        <taxon>Bacillota</taxon>
        <taxon>Bacilli</taxon>
        <taxon>Lactobacillales</taxon>
        <taxon>Streptococcaceae</taxon>
        <taxon>Streptococcus</taxon>
    </lineage>
</organism>
<dbReference type="AlphaFoldDB" id="A0AB33AM17"/>
<name>A0AB33AM17_9STRE</name>
<reference evidence="1 2" key="1">
    <citation type="journal article" date="2013" name="BMC Microbiol.">
        <title>Dynamics of fecal microbial communities in children with diarrhea of unknown etiology and genomic analysis of associated Streptococcus lutetiensis.</title>
        <authorList>
            <person name="Jin D."/>
            <person name="Chen C."/>
            <person name="Li L."/>
            <person name="Lu S."/>
            <person name="Li Z."/>
            <person name="Zhou Z."/>
            <person name="Jing H."/>
            <person name="Xu Y."/>
            <person name="Du P."/>
            <person name="Wang H."/>
            <person name="Xiong Y."/>
            <person name="Zheng H."/>
            <person name="Bai X."/>
            <person name="Sun H."/>
            <person name="Wang L."/>
            <person name="Ye C."/>
            <person name="Gottschalk M."/>
            <person name="Xu J."/>
        </authorList>
    </citation>
    <scope>NUCLEOTIDE SEQUENCE [LARGE SCALE GENOMIC DNA]</scope>
    <source>
        <strain evidence="1 2">033</strain>
    </source>
</reference>
<evidence type="ECO:0000313" key="1">
    <source>
        <dbReference type="EMBL" id="AGS05581.1"/>
    </source>
</evidence>
<accession>A0AB33AM17</accession>
<protein>
    <submittedName>
        <fullName evidence="1">N-acetylmuramidase/lysin, putative</fullName>
    </submittedName>
</protein>